<sequence>MHEAAFKAVAKIDWQQIDKWPMYLGSLVRHSAQEAARDEDYLSRQQRVLRRQFRNACIAEETKQQSPIMIQDRERIALVIAEGQPELANELLVSWHPREVSSVPDSLSEQLSVEDEVEQQMVKQKIKNWLENELPEDIRNLVIEWMSLPRANLLPARLEKQLQPYILSLMNAVDDFDTAEFFAELYSQDSSVEV</sequence>
<proteinExistence type="predicted"/>
<reference evidence="1" key="1">
    <citation type="submission" date="2020-05" db="EMBL/GenBank/DDBJ databases">
        <authorList>
            <person name="Chiriac C."/>
            <person name="Salcher M."/>
            <person name="Ghai R."/>
            <person name="Kavagutti S V."/>
        </authorList>
    </citation>
    <scope>NUCLEOTIDE SEQUENCE</scope>
</reference>
<dbReference type="EMBL" id="CAFBOV010000129">
    <property type="protein sequence ID" value="CAB4999569.1"/>
    <property type="molecule type" value="Genomic_DNA"/>
</dbReference>
<name>A0A6J7P8D6_9ZZZZ</name>
<dbReference type="AlphaFoldDB" id="A0A6J7P8D6"/>
<organism evidence="1">
    <name type="scientific">freshwater metagenome</name>
    <dbReference type="NCBI Taxonomy" id="449393"/>
    <lineage>
        <taxon>unclassified sequences</taxon>
        <taxon>metagenomes</taxon>
        <taxon>ecological metagenomes</taxon>
    </lineage>
</organism>
<protein>
    <submittedName>
        <fullName evidence="1">Unannotated protein</fullName>
    </submittedName>
</protein>
<gene>
    <name evidence="1" type="ORF">UFOPK4020_00731</name>
</gene>
<evidence type="ECO:0000313" key="1">
    <source>
        <dbReference type="EMBL" id="CAB4999569.1"/>
    </source>
</evidence>
<accession>A0A6J7P8D6</accession>